<dbReference type="PROSITE" id="PS51760">
    <property type="entry name" value="GH10_2"/>
    <property type="match status" value="1"/>
</dbReference>
<dbReference type="Gene3D" id="2.60.40.1190">
    <property type="match status" value="1"/>
</dbReference>
<dbReference type="InterPro" id="IPR001000">
    <property type="entry name" value="GH10_dom"/>
</dbReference>
<keyword evidence="11" id="KW-1185">Reference proteome</keyword>
<dbReference type="SUPFAM" id="SSF49785">
    <property type="entry name" value="Galactose-binding domain-like"/>
    <property type="match status" value="3"/>
</dbReference>
<dbReference type="Pfam" id="PF00331">
    <property type="entry name" value="Glyco_hydro_10"/>
    <property type="match status" value="1"/>
</dbReference>
<dbReference type="SMART" id="SM00633">
    <property type="entry name" value="Glyco_10"/>
    <property type="match status" value="1"/>
</dbReference>
<dbReference type="Gene3D" id="2.60.40.10">
    <property type="entry name" value="Immunoglobulins"/>
    <property type="match status" value="2"/>
</dbReference>
<dbReference type="Gene3D" id="3.20.20.80">
    <property type="entry name" value="Glycosidases"/>
    <property type="match status" value="1"/>
</dbReference>
<protein>
    <recommendedName>
        <fullName evidence="7">Beta-xylanase</fullName>
        <ecNumber evidence="7">3.2.1.8</ecNumber>
    </recommendedName>
</protein>
<keyword evidence="3 7" id="KW-0378">Hydrolase</keyword>
<dbReference type="PROSITE" id="PS51677">
    <property type="entry name" value="NODB"/>
    <property type="match status" value="1"/>
</dbReference>
<dbReference type="Pfam" id="PF01522">
    <property type="entry name" value="Polysacc_deac_1"/>
    <property type="match status" value="1"/>
</dbReference>
<dbReference type="Gene3D" id="3.20.20.370">
    <property type="entry name" value="Glycoside hydrolase/deacetylase"/>
    <property type="match status" value="1"/>
</dbReference>
<dbReference type="Pfam" id="PF06452">
    <property type="entry name" value="CBM9_1"/>
    <property type="match status" value="1"/>
</dbReference>
<dbReference type="SUPFAM" id="SSF88713">
    <property type="entry name" value="Glycoside hydrolase/deacetylase"/>
    <property type="match status" value="1"/>
</dbReference>
<dbReference type="SUPFAM" id="SSF51445">
    <property type="entry name" value="(Trans)glycosidases"/>
    <property type="match status" value="1"/>
</dbReference>
<dbReference type="PANTHER" id="PTHR31490">
    <property type="entry name" value="GLYCOSYL HYDROLASE"/>
    <property type="match status" value="1"/>
</dbReference>
<gene>
    <name evidence="10" type="ORF">NP075_03245</name>
</gene>
<evidence type="ECO:0000256" key="3">
    <source>
        <dbReference type="ARBA" id="ARBA00022801"/>
    </source>
</evidence>
<feature type="domain" description="GH10" evidence="9">
    <location>
        <begin position="724"/>
        <end position="1064"/>
    </location>
</feature>
<sequence>MRRTRHPRVLETIGIGATAVALVATSLVVAGGAAGAVEPETVLGLDFDDESIGTWTPSGDGVSLGYVDVDADGGKALEVADRSADYFGITSPEVTYEAGVTYTFSMRARLPEGAAGTSAIRFVVDQDYTWIGDTPIDADGWSTVSGTYTPTEDVTRKVYLGTADLVTGTSPEPTSYTYLVDDVEVTRAAAGGEDVTVLSSDFESGVAPWVGRGTATVERTTDAAHGGEGAMLVSGRTDTWHGAATPIASLLPAGSTSTVSAWVRLAAGQEADTIKMTVAEVPEAYTQVAPAVEVTDQEWVQLTGTYTRGDAVTGGDLYLEAAGATTSFLVDDVVITSRTPTDDWEPDLDGFVPGGAVNPTSTPVVAARGTGDVAALTFDDGPNGEDTAELLDFLAENDLPATFCVIGSQVTAPGGADMLRRIVSEGHTLCNHSTGWADMGAMTKAQVETDLKANLAIIREALGDPDAKVPYFRAPNGSWGQTIPVAVALGMQPLAVTNTISDWETQDEAVLTANLRAAMQPGRIVLVHDGGGDRAASVAATRTVVTERLADGWTFTLPQGGADDAGTNLTFDFEDGTLQGWEPRATEDGAATVAVVEGGHDSTYAAQVSDRVHQGQGLQYDVTGLLAAGTTYEFEAWVRFAGTPGDMTLSVRTEAGGTSTYGNLVTITGVTEEWTRVTGRFSLPAYETAAEVYFETAWDSGNPGNTSTFLVDDVVFRTPPPATIEDITPLKDTVPFPMGVAIDSRETQGDPGTLTQRHFNQITAENHMKPEAWYDAEGAFRIHPEATALMDSAAAHDMRVYGHVLVWHSQTPEWFFQDDAGQPLTADDAGQAVLRERLRTHIFDIAGNLAGTYGPFGSDTNPLVAWDVVNEVVSDGAENPDGLRRSEWFRILGEDFIDLAFQFADEAFNEEYAAPGTDRPVALFINDYNTEQSGKQDRYYALVERLLARGVPVDGVGHQFHVSLSLPVSALEAAITRFEALDVVQAVTELDVATGTPVTDAKLIDQGYFYRDAFDIFRSHADSLFSVTVWGLNDGRSWVNDNGAPLLFNDDLQAKPAYYGAADQDLPDRVRTATVFGGQVALDEDATSAVEWQQLRLHDVGEAGAFQLRWTADTLTVLVDVEGDADAVEVQVGDTTFTYARDGSGDVDGVDADRTGGWRAVVHVPLDGAAVGGTLPFDLRIVDGDDVTGWANAGATGTLTLVEELSYLEVGQATAAPTVDGDVDDVWADAEAVTSAKQVSGTGTAVGEFRTLWSDDTLYVLAEIADPDIDVTGSDPWIQDSVEIYVDAGNYKNGAYRAEDTQIRISAENVVSFGTGDEAAQRARVESATTRTDEGYLVELSVDLLDEGGLGTFHGLDFQVNDASAGARLGITNWADPTGLGYQSNARWGVGQLVAAEPPSGPATGVPARPLLSHDNWDGDGSFTVRSSVWWGQNAHTLTLLENGTPIATQRVVDATPGAQTATFEVTGRANGSYSYEVVATNQHGETTSRPLVVRVVAANPGMPVVVHDNWDGNGTYTVSMHMWWGTNADTYRLYENGVLVDTQTLTPNGRHPQHAGTRITGRAKGIYRYTVELSNAAGTTTSRLALPVVVWR</sequence>
<evidence type="ECO:0000313" key="10">
    <source>
        <dbReference type="EMBL" id="UUI65763.1"/>
    </source>
</evidence>
<comment type="catalytic activity">
    <reaction evidence="7">
        <text>Endohydrolysis of (1-&gt;4)-beta-D-xylosidic linkages in xylans.</text>
        <dbReference type="EC" id="3.2.1.8"/>
    </reaction>
</comment>
<evidence type="ECO:0000256" key="2">
    <source>
        <dbReference type="ARBA" id="ARBA00022737"/>
    </source>
</evidence>
<evidence type="ECO:0000313" key="11">
    <source>
        <dbReference type="Proteomes" id="UP001317322"/>
    </source>
</evidence>
<dbReference type="Gene3D" id="2.60.120.260">
    <property type="entry name" value="Galactose-binding domain-like"/>
    <property type="match status" value="3"/>
</dbReference>
<dbReference type="Proteomes" id="UP001317322">
    <property type="component" value="Chromosome"/>
</dbReference>
<reference evidence="10 11" key="1">
    <citation type="submission" date="2022-07" db="EMBL/GenBank/DDBJ databases">
        <title>Novel species in genus cellulomonas.</title>
        <authorList>
            <person name="Ye L."/>
        </authorList>
    </citation>
    <scope>NUCLEOTIDE SEQUENCE [LARGE SCALE GENOMIC DNA]</scope>
    <source>
        <strain evidence="11">zg-Y908</strain>
    </source>
</reference>
<proteinExistence type="inferred from homology"/>
<dbReference type="InterPro" id="IPR011330">
    <property type="entry name" value="Glyco_hydro/deAcase_b/a-brl"/>
</dbReference>
<name>A0ABY5K7K6_9CELL</name>
<dbReference type="InterPro" id="IPR044846">
    <property type="entry name" value="GH10"/>
</dbReference>
<dbReference type="InterPro" id="IPR008979">
    <property type="entry name" value="Galactose-bd-like_sf"/>
</dbReference>
<keyword evidence="6 7" id="KW-0624">Polysaccharide degradation</keyword>
<dbReference type="CDD" id="cd10917">
    <property type="entry name" value="CE4_NodB_like_6s_7s"/>
    <property type="match status" value="1"/>
</dbReference>
<evidence type="ECO:0000259" key="8">
    <source>
        <dbReference type="PROSITE" id="PS51677"/>
    </source>
</evidence>
<evidence type="ECO:0000259" key="9">
    <source>
        <dbReference type="PROSITE" id="PS51760"/>
    </source>
</evidence>
<keyword evidence="5 7" id="KW-0326">Glycosidase</keyword>
<feature type="domain" description="NodB homology" evidence="8">
    <location>
        <begin position="372"/>
        <end position="556"/>
    </location>
</feature>
<dbReference type="SUPFAM" id="SSF49344">
    <property type="entry name" value="CBD9-like"/>
    <property type="match status" value="1"/>
</dbReference>
<dbReference type="InterPro" id="IPR003305">
    <property type="entry name" value="CenC_carb-bd"/>
</dbReference>
<evidence type="ECO:0000256" key="7">
    <source>
        <dbReference type="RuleBase" id="RU361174"/>
    </source>
</evidence>
<organism evidence="10 11">
    <name type="scientific">Cellulomonas wangsupingiae</name>
    <dbReference type="NCBI Taxonomy" id="2968085"/>
    <lineage>
        <taxon>Bacteria</taxon>
        <taxon>Bacillati</taxon>
        <taxon>Actinomycetota</taxon>
        <taxon>Actinomycetes</taxon>
        <taxon>Micrococcales</taxon>
        <taxon>Cellulomonadaceae</taxon>
        <taxon>Cellulomonas</taxon>
    </lineage>
</organism>
<comment type="similarity">
    <text evidence="1 7">Belongs to the glycosyl hydrolase 10 (cellulase F) family.</text>
</comment>
<accession>A0ABY5K7K6</accession>
<dbReference type="RefSeq" id="WP_227566465.1">
    <property type="nucleotide sequence ID" value="NZ_CP101989.1"/>
</dbReference>
<dbReference type="PRINTS" id="PR00134">
    <property type="entry name" value="GLHYDRLASE10"/>
</dbReference>
<dbReference type="InterPro" id="IPR013783">
    <property type="entry name" value="Ig-like_fold"/>
</dbReference>
<dbReference type="SUPFAM" id="SSF81296">
    <property type="entry name" value="E set domains"/>
    <property type="match status" value="2"/>
</dbReference>
<evidence type="ECO:0000256" key="4">
    <source>
        <dbReference type="ARBA" id="ARBA00023277"/>
    </source>
</evidence>
<dbReference type="Pfam" id="PF02018">
    <property type="entry name" value="CBM_4_9"/>
    <property type="match status" value="3"/>
</dbReference>
<dbReference type="EC" id="3.2.1.8" evidence="7"/>
<keyword evidence="4 7" id="KW-0119">Carbohydrate metabolism</keyword>
<dbReference type="InterPro" id="IPR002509">
    <property type="entry name" value="NODB_dom"/>
</dbReference>
<evidence type="ECO:0000256" key="6">
    <source>
        <dbReference type="ARBA" id="ARBA00023326"/>
    </source>
</evidence>
<dbReference type="InterPro" id="IPR017853">
    <property type="entry name" value="GH"/>
</dbReference>
<evidence type="ECO:0000256" key="1">
    <source>
        <dbReference type="ARBA" id="ARBA00007495"/>
    </source>
</evidence>
<dbReference type="PANTHER" id="PTHR31490:SF90">
    <property type="entry name" value="ENDO-1,4-BETA-XYLANASE A"/>
    <property type="match status" value="1"/>
</dbReference>
<dbReference type="InterPro" id="IPR010502">
    <property type="entry name" value="Carb-bd_dom_fam9"/>
</dbReference>
<dbReference type="EMBL" id="CP101989">
    <property type="protein sequence ID" value="UUI65763.1"/>
    <property type="molecule type" value="Genomic_DNA"/>
</dbReference>
<keyword evidence="2" id="KW-0677">Repeat</keyword>
<dbReference type="InterPro" id="IPR014756">
    <property type="entry name" value="Ig_E-set"/>
</dbReference>
<evidence type="ECO:0000256" key="5">
    <source>
        <dbReference type="ARBA" id="ARBA00023295"/>
    </source>
</evidence>